<keyword evidence="3 7" id="KW-0732">Signal</keyword>
<reference evidence="11" key="1">
    <citation type="journal article" date="2019" name="Nat. Commun.">
        <title>The genome of broomcorn millet.</title>
        <authorList>
            <person name="Zou C."/>
            <person name="Miki D."/>
            <person name="Li D."/>
            <person name="Tang Q."/>
            <person name="Xiao L."/>
            <person name="Rajput S."/>
            <person name="Deng P."/>
            <person name="Jia W."/>
            <person name="Huang R."/>
            <person name="Zhang M."/>
            <person name="Sun Y."/>
            <person name="Hu J."/>
            <person name="Fu X."/>
            <person name="Schnable P.S."/>
            <person name="Li F."/>
            <person name="Zhang H."/>
            <person name="Feng B."/>
            <person name="Zhu X."/>
            <person name="Liu R."/>
            <person name="Schnable J.C."/>
            <person name="Zhu J.-K."/>
            <person name="Zhang H."/>
        </authorList>
    </citation>
    <scope>NUCLEOTIDE SEQUENCE [LARGE SCALE GENOMIC DNA]</scope>
</reference>
<evidence type="ECO:0000256" key="4">
    <source>
        <dbReference type="ARBA" id="ARBA00022801"/>
    </source>
</evidence>
<dbReference type="InterPro" id="IPR000668">
    <property type="entry name" value="Peptidase_C1A_C"/>
</dbReference>
<comment type="similarity">
    <text evidence="1">Belongs to the peptidase C1 family.</text>
</comment>
<evidence type="ECO:0000259" key="9">
    <source>
        <dbReference type="SMART" id="SM00848"/>
    </source>
</evidence>
<dbReference type="OrthoDB" id="677406at2759"/>
<dbReference type="EMBL" id="PQIB02000002">
    <property type="protein sequence ID" value="RLN36465.1"/>
    <property type="molecule type" value="Genomic_DNA"/>
</dbReference>
<feature type="domain" description="Cathepsin propeptide inhibitor" evidence="9">
    <location>
        <begin position="36"/>
        <end position="93"/>
    </location>
</feature>
<evidence type="ECO:0000256" key="3">
    <source>
        <dbReference type="ARBA" id="ARBA00022729"/>
    </source>
</evidence>
<dbReference type="SUPFAM" id="SSF54001">
    <property type="entry name" value="Cysteine proteinases"/>
    <property type="match status" value="1"/>
</dbReference>
<feature type="signal peptide" evidence="7">
    <location>
        <begin position="1"/>
        <end position="24"/>
    </location>
</feature>
<accession>A0A3L6TDR8</accession>
<dbReference type="InterPro" id="IPR025661">
    <property type="entry name" value="Pept_asp_AS"/>
</dbReference>
<dbReference type="PROSITE" id="PS00639">
    <property type="entry name" value="THIOL_PROTEASE_HIS"/>
    <property type="match status" value="1"/>
</dbReference>
<feature type="chain" id="PRO_5018753169" evidence="7">
    <location>
        <begin position="25"/>
        <end position="357"/>
    </location>
</feature>
<feature type="domain" description="Peptidase C1A papain C-terminal" evidence="8">
    <location>
        <begin position="139"/>
        <end position="356"/>
    </location>
</feature>
<name>A0A3L6TDR8_PANMI</name>
<dbReference type="InterPro" id="IPR039417">
    <property type="entry name" value="Peptidase_C1A_papain-like"/>
</dbReference>
<evidence type="ECO:0000256" key="2">
    <source>
        <dbReference type="ARBA" id="ARBA00022670"/>
    </source>
</evidence>
<evidence type="ECO:0000259" key="8">
    <source>
        <dbReference type="SMART" id="SM00645"/>
    </source>
</evidence>
<dbReference type="Pfam" id="PF08246">
    <property type="entry name" value="Inhibitor_I29"/>
    <property type="match status" value="1"/>
</dbReference>
<sequence>MATASSSLPLALLFASLLAGTVFGDIVDGIPMLQRFHAWQATYNRTYGTPAEFQHRLQVYSENVRFIDATNRLPGSSYEVGENQFADLTNDEFRDMYLMKIGEAVAPAPEAVGEGEGEGEPATGMSSGASGYLNSANGAPNRVDWRARGAVTRVKNQQSCGSCWAFAAVASIEGLHKIKTGQLVSLSEQEIVDCDRGGNDHGCDGGWPSAAMDWVARNGGITTESDYPYTGRQGQCRRDKTGHRAARIRGSQAVQRNNEAALERAVAEQPVTVAIEASRHFQFYKSGVFSGPCGTSLNHAVTAVGYGAERGGGRRYWIVKNSWGESWGEKGYVRMERRVRASEGTCGIAMAPSYPVM</sequence>
<dbReference type="SMART" id="SM00848">
    <property type="entry name" value="Inhibitor_I29"/>
    <property type="match status" value="1"/>
</dbReference>
<dbReference type="Gene3D" id="3.90.70.10">
    <property type="entry name" value="Cysteine proteinases"/>
    <property type="match status" value="1"/>
</dbReference>
<keyword evidence="11" id="KW-1185">Reference proteome</keyword>
<keyword evidence="4" id="KW-0378">Hydrolase</keyword>
<dbReference type="GO" id="GO:0006508">
    <property type="term" value="P:proteolysis"/>
    <property type="evidence" value="ECO:0007669"/>
    <property type="project" value="UniProtKB-KW"/>
</dbReference>
<comment type="caution">
    <text evidence="10">The sequence shown here is derived from an EMBL/GenBank/DDBJ whole genome shotgun (WGS) entry which is preliminary data.</text>
</comment>
<evidence type="ECO:0000313" key="11">
    <source>
        <dbReference type="Proteomes" id="UP000275267"/>
    </source>
</evidence>
<dbReference type="AlphaFoldDB" id="A0A3L6TDR8"/>
<evidence type="ECO:0000313" key="10">
    <source>
        <dbReference type="EMBL" id="RLN36465.1"/>
    </source>
</evidence>
<evidence type="ECO:0000256" key="5">
    <source>
        <dbReference type="ARBA" id="ARBA00022807"/>
    </source>
</evidence>
<dbReference type="InterPro" id="IPR013128">
    <property type="entry name" value="Peptidase_C1A"/>
</dbReference>
<evidence type="ECO:0000256" key="1">
    <source>
        <dbReference type="ARBA" id="ARBA00008455"/>
    </source>
</evidence>
<dbReference type="PANTHER" id="PTHR12411">
    <property type="entry name" value="CYSTEINE PROTEASE FAMILY C1-RELATED"/>
    <property type="match status" value="1"/>
</dbReference>
<gene>
    <name evidence="10" type="ORF">C2845_PM03G11860</name>
</gene>
<protein>
    <submittedName>
        <fullName evidence="10">Ervatamin-B-like</fullName>
    </submittedName>
</protein>
<dbReference type="SMART" id="SM00645">
    <property type="entry name" value="Pept_C1"/>
    <property type="match status" value="1"/>
</dbReference>
<dbReference type="Pfam" id="PF00112">
    <property type="entry name" value="Peptidase_C1"/>
    <property type="match status" value="1"/>
</dbReference>
<dbReference type="PROSITE" id="PS00640">
    <property type="entry name" value="THIOL_PROTEASE_ASN"/>
    <property type="match status" value="1"/>
</dbReference>
<keyword evidence="5" id="KW-0788">Thiol protease</keyword>
<dbReference type="InterPro" id="IPR025660">
    <property type="entry name" value="Pept_his_AS"/>
</dbReference>
<organism evidence="10 11">
    <name type="scientific">Panicum miliaceum</name>
    <name type="common">Proso millet</name>
    <name type="synonym">Broomcorn millet</name>
    <dbReference type="NCBI Taxonomy" id="4540"/>
    <lineage>
        <taxon>Eukaryota</taxon>
        <taxon>Viridiplantae</taxon>
        <taxon>Streptophyta</taxon>
        <taxon>Embryophyta</taxon>
        <taxon>Tracheophyta</taxon>
        <taxon>Spermatophyta</taxon>
        <taxon>Magnoliopsida</taxon>
        <taxon>Liliopsida</taxon>
        <taxon>Poales</taxon>
        <taxon>Poaceae</taxon>
        <taxon>PACMAD clade</taxon>
        <taxon>Panicoideae</taxon>
        <taxon>Panicodae</taxon>
        <taxon>Paniceae</taxon>
        <taxon>Panicinae</taxon>
        <taxon>Panicum</taxon>
        <taxon>Panicum sect. Panicum</taxon>
    </lineage>
</organism>
<dbReference type="FunFam" id="3.90.70.10:FF:000067">
    <property type="entry name" value="Senescence-specific cysteine protease"/>
    <property type="match status" value="1"/>
</dbReference>
<dbReference type="InterPro" id="IPR038765">
    <property type="entry name" value="Papain-like_cys_pep_sf"/>
</dbReference>
<dbReference type="STRING" id="4540.A0A3L6TDR8"/>
<dbReference type="InterPro" id="IPR000169">
    <property type="entry name" value="Pept_cys_AS"/>
</dbReference>
<proteinExistence type="inferred from homology"/>
<dbReference type="GO" id="GO:0008234">
    <property type="term" value="F:cysteine-type peptidase activity"/>
    <property type="evidence" value="ECO:0007669"/>
    <property type="project" value="UniProtKB-KW"/>
</dbReference>
<keyword evidence="6" id="KW-1015">Disulfide bond</keyword>
<dbReference type="InterPro" id="IPR013201">
    <property type="entry name" value="Prot_inhib_I29"/>
</dbReference>
<evidence type="ECO:0000256" key="7">
    <source>
        <dbReference type="SAM" id="SignalP"/>
    </source>
</evidence>
<dbReference type="PRINTS" id="PR00705">
    <property type="entry name" value="PAPAIN"/>
</dbReference>
<evidence type="ECO:0000256" key="6">
    <source>
        <dbReference type="ARBA" id="ARBA00023157"/>
    </source>
</evidence>
<keyword evidence="2" id="KW-0645">Protease</keyword>
<dbReference type="PROSITE" id="PS00139">
    <property type="entry name" value="THIOL_PROTEASE_CYS"/>
    <property type="match status" value="1"/>
</dbReference>
<dbReference type="Proteomes" id="UP000275267">
    <property type="component" value="Unassembled WGS sequence"/>
</dbReference>
<dbReference type="CDD" id="cd02248">
    <property type="entry name" value="Peptidase_C1A"/>
    <property type="match status" value="1"/>
</dbReference>